<evidence type="ECO:0000313" key="7">
    <source>
        <dbReference type="EMBL" id="EEB15317.1"/>
    </source>
</evidence>
<evidence type="ECO:0000256" key="1">
    <source>
        <dbReference type="ARBA" id="ARBA00004123"/>
    </source>
</evidence>
<dbReference type="OrthoDB" id="338970at2759"/>
<organism>
    <name type="scientific">Pediculus humanus subsp. corporis</name>
    <name type="common">Body louse</name>
    <dbReference type="NCBI Taxonomy" id="121224"/>
    <lineage>
        <taxon>Eukaryota</taxon>
        <taxon>Metazoa</taxon>
        <taxon>Ecdysozoa</taxon>
        <taxon>Arthropoda</taxon>
        <taxon>Hexapoda</taxon>
        <taxon>Insecta</taxon>
        <taxon>Pterygota</taxon>
        <taxon>Neoptera</taxon>
        <taxon>Paraneoptera</taxon>
        <taxon>Psocodea</taxon>
        <taxon>Troctomorpha</taxon>
        <taxon>Phthiraptera</taxon>
        <taxon>Anoplura</taxon>
        <taxon>Pediculidae</taxon>
        <taxon>Pediculus</taxon>
    </lineage>
</organism>
<dbReference type="EMBL" id="AAZO01004201">
    <property type="status" value="NOT_ANNOTATED_CDS"/>
    <property type="molecule type" value="Genomic_DNA"/>
</dbReference>
<dbReference type="InterPro" id="IPR007187">
    <property type="entry name" value="Nucleoporin_Nup133/Nup155_C"/>
</dbReference>
<accession>E0VPL1</accession>
<dbReference type="Gene3D" id="1.20.58.1780">
    <property type="match status" value="1"/>
</dbReference>
<dbReference type="VEuPathDB" id="VectorBase:PHUM361380"/>
<evidence type="ECO:0000313" key="8">
    <source>
        <dbReference type="EnsemblMetazoa" id="PHUM361380-PA"/>
    </source>
</evidence>
<dbReference type="InterPro" id="IPR014908">
    <property type="entry name" value="Nucleoporin_Nup133/Nup155_N"/>
</dbReference>
<dbReference type="GO" id="GO:0017056">
    <property type="term" value="F:structural constituent of nuclear pore"/>
    <property type="evidence" value="ECO:0007669"/>
    <property type="project" value="InterPro"/>
</dbReference>
<dbReference type="SUPFAM" id="SSF50978">
    <property type="entry name" value="WD40 repeat-like"/>
    <property type="match status" value="1"/>
</dbReference>
<comment type="subcellular location">
    <subcellularLocation>
        <location evidence="1">Nucleus</location>
    </subcellularLocation>
</comment>
<dbReference type="GO" id="GO:0006606">
    <property type="term" value="P:protein import into nucleus"/>
    <property type="evidence" value="ECO:0007669"/>
    <property type="project" value="TreeGrafter"/>
</dbReference>
<dbReference type="FunCoup" id="E0VPL1">
    <property type="interactions" value="2469"/>
</dbReference>
<gene>
    <name evidence="8" type="primary">8232157</name>
    <name evidence="7" type="ORF">Phum_PHUM361380</name>
</gene>
<reference evidence="8" key="3">
    <citation type="submission" date="2021-02" db="UniProtKB">
        <authorList>
            <consortium name="EnsemblMetazoa"/>
        </authorList>
    </citation>
    <scope>IDENTIFICATION</scope>
    <source>
        <strain evidence="8">USDA</strain>
    </source>
</reference>
<feature type="domain" description="Nucleoporin Nup133/Nup155-like N-terminal" evidence="6">
    <location>
        <begin position="78"/>
        <end position="504"/>
    </location>
</feature>
<dbReference type="GO" id="GO:0044611">
    <property type="term" value="C:nuclear pore inner ring"/>
    <property type="evidence" value="ECO:0007669"/>
    <property type="project" value="TreeGrafter"/>
</dbReference>
<dbReference type="eggNOG" id="KOG1900">
    <property type="taxonomic scope" value="Eukaryota"/>
</dbReference>
<dbReference type="EMBL" id="DS235366">
    <property type="protein sequence ID" value="EEB15317.1"/>
    <property type="molecule type" value="Genomic_DNA"/>
</dbReference>
<feature type="domain" description="Nucleoporin Nup133/Nup155-like C-terminal" evidence="5">
    <location>
        <begin position="627"/>
        <end position="1327"/>
    </location>
</feature>
<dbReference type="Proteomes" id="UP000009046">
    <property type="component" value="Unassembled WGS sequence"/>
</dbReference>
<dbReference type="EnsemblMetazoa" id="PHUM361380-RA">
    <property type="protein sequence ID" value="PHUM361380-PA"/>
    <property type="gene ID" value="PHUM361380"/>
</dbReference>
<sequence length="1347" mass="151449">MVSNKMDNVTSGNPFRAHLESLEQAGRLVEKHIINDSAFPRLSQLMQISPKCSKTCSGLNDYHYPSMDVLAPGISNLKQVTTVSKVPLPPEVMEHFGHMQCHCMMGLFPEIHRAWLTVDSDIYIWSYEHGTDLAYFDGLSEVIVSVGIVKPKPDVFYQYIKHLLILTTTVEIVVLGVKFSSTKPDGPLGAYEEMYLLPEPIFVVPTDGVSIITINSSNNGRLFLGGRDGSLFEIEYKAERNWFGKRFSKKNHSSRYLSYLVPSFISSIAYGEDNPIIQISIDNTRNILYTLSEKGSIEVWDLGESGLEMSMVTSISQAHIVQAAVLIVKTLDAKCFRPVIHISALEIYDSKQLNLVAVTKTGVRFYFATNTITQPEARPNRLVLRHVRMPPGFSANPSSYKPTNATKALYSRGSLVLITSPGGEQDTLWCLSSDPYPYQSHLIEVQTILPLDGKVWSVAEVKNNTPFLAQKPCENLLNIDEDPPLVVRQHMEPPKKFVLLTAQGAQVITKLRPVDLLRQILIESKGPDSEAVQSYFQVQKEEQACATCLILACLESQQNIQISEWATRAFFLYGSEPQVSRPIPKTSSSPVSPGVLYQYGFNPGLASTPRTLSPGSPVQESTSVLFSAKHNGLYLYVSRILRPLWSESIVAKVVTPTKQQFLCSKVTSEECVWVLGYLHSVKSFLEKNSQFTTHTSAGLLSNVMKKNPLTPLHPGSQKNIQLEAQLEEKTSLLALKSFVSHSCEVLGLWKILCEHQFHVIADMLDEELQNHLPEVTFRELFLSGYQLCSLFISSLINSYLGDNASVDSISSKLREVCPNLYKNEDAACSKANEMLLAAKKSVHVDEKEAKLKAALDLCKEIVPHIDLSQICQQFASNQFYVGILQICLVCAKKQDPKNAALHWYRNNEPPEDLEGFDAYVTRMNTYKHLTIVLDQLHNSSMTSTTTTNLTFNPNNSSFCQNESLPFKYSGAIAEAQSLIQLVLESDDELLHIAVYEWMISKELYGELISITNSSLESYLTRTIERNPNQIHISDLLWKYYEKNLNHAAAAKILHKLAVGKGQGLSLSQRIGYLARAVMCMRSDKVGSAPHLGVFLQELEDKREVAFIQQMVYDAISDLQTASPEIIEEAKNRLNNELFTCTELYEDFAEPFKLWECNLALVHSTSHNDPHLIEDIWKNIIESELCKYGGESMDQKFSALLIKIKSLTEQYIQSPRCFPLQFIVRTLEVIRCKHSPYDNQIYPVLISAGVSYSKLLQVYLMINNTSDRTWSLEGNEFHITRTIAELCSYFADTPYIVLPVERRAAVTKSRDVISNCLLSLYAKSQTQELIDILKGVESKLKRMEGLSL</sequence>
<evidence type="ECO:0000256" key="4">
    <source>
        <dbReference type="ARBA" id="ARBA00023242"/>
    </source>
</evidence>
<dbReference type="InterPro" id="IPR042533">
    <property type="entry name" value="Nucleoporin_Nup155_C_1"/>
</dbReference>
<comment type="similarity">
    <text evidence="2">Belongs to the non-repetitive/WGA-negative nucleoporin family.</text>
</comment>
<dbReference type="PANTHER" id="PTHR10350:SF6">
    <property type="entry name" value="NUCLEAR PORE COMPLEX PROTEIN NUP155"/>
    <property type="match status" value="1"/>
</dbReference>
<dbReference type="GO" id="GO:0000972">
    <property type="term" value="P:transcription-dependent tethering of RNA polymerase II gene DNA at nuclear periphery"/>
    <property type="evidence" value="ECO:0007669"/>
    <property type="project" value="TreeGrafter"/>
</dbReference>
<dbReference type="RefSeq" id="XP_002428055.1">
    <property type="nucleotide sequence ID" value="XM_002428010.1"/>
</dbReference>
<dbReference type="HOGENOM" id="CLU_000429_0_0_1"/>
<dbReference type="OMA" id="SWAPFQK"/>
<dbReference type="InterPro" id="IPR042538">
    <property type="entry name" value="Nucleoporin_Nup155_C_3"/>
</dbReference>
<dbReference type="InterPro" id="IPR036322">
    <property type="entry name" value="WD40_repeat_dom_sf"/>
</dbReference>
<dbReference type="CTD" id="8232157"/>
<evidence type="ECO:0000259" key="6">
    <source>
        <dbReference type="Pfam" id="PF08801"/>
    </source>
</evidence>
<dbReference type="Gene3D" id="1.20.120.1880">
    <property type="entry name" value="Nucleoporin, helical C-terminal domain"/>
    <property type="match status" value="1"/>
</dbReference>
<dbReference type="InParanoid" id="E0VPL1"/>
<dbReference type="STRING" id="121224.E0VPL1"/>
<evidence type="ECO:0000313" key="9">
    <source>
        <dbReference type="Proteomes" id="UP000009046"/>
    </source>
</evidence>
<evidence type="ECO:0000256" key="3">
    <source>
        <dbReference type="ARBA" id="ARBA00022448"/>
    </source>
</evidence>
<name>E0VPL1_PEDHC</name>
<dbReference type="GeneID" id="8232157"/>
<reference evidence="7" key="2">
    <citation type="submission" date="2007-04" db="EMBL/GenBank/DDBJ databases">
        <title>The genome of the human body louse.</title>
        <authorList>
            <consortium name="The Human Body Louse Genome Consortium"/>
            <person name="Kirkness E."/>
            <person name="Walenz B."/>
            <person name="Hass B."/>
            <person name="Bruggner R."/>
            <person name="Strausberg R."/>
        </authorList>
    </citation>
    <scope>NUCLEOTIDE SEQUENCE</scope>
    <source>
        <strain evidence="7">USDA</strain>
    </source>
</reference>
<dbReference type="Pfam" id="PF03177">
    <property type="entry name" value="Nucleoporin_C"/>
    <property type="match status" value="1"/>
</dbReference>
<evidence type="ECO:0000256" key="2">
    <source>
        <dbReference type="ARBA" id="ARBA00007373"/>
    </source>
</evidence>
<proteinExistence type="inferred from homology"/>
<dbReference type="Pfam" id="PF08801">
    <property type="entry name" value="Nucleoporin_N"/>
    <property type="match status" value="1"/>
</dbReference>
<protein>
    <submittedName>
        <fullName evidence="7 8">Nuclear pore complex protein nup154, putative</fullName>
    </submittedName>
</protein>
<dbReference type="FunFam" id="1.25.40.440:FF:000001">
    <property type="entry name" value="Nuclear pore complex subunit"/>
    <property type="match status" value="1"/>
</dbReference>
<dbReference type="InterPro" id="IPR004870">
    <property type="entry name" value="Nucleoporin_Nup155"/>
</dbReference>
<dbReference type="Gene3D" id="1.25.40.450">
    <property type="entry name" value="Nucleoporin, helical domain, N-terminal subdomain"/>
    <property type="match status" value="1"/>
</dbReference>
<evidence type="ECO:0000259" key="5">
    <source>
        <dbReference type="Pfam" id="PF03177"/>
    </source>
</evidence>
<reference evidence="7" key="1">
    <citation type="submission" date="2007-04" db="EMBL/GenBank/DDBJ databases">
        <title>Annotation of Pediculus humanus corporis strain USDA.</title>
        <authorList>
            <person name="Kirkness E."/>
            <person name="Hannick L."/>
            <person name="Hass B."/>
            <person name="Bruggner R."/>
            <person name="Lawson D."/>
            <person name="Bidwell S."/>
            <person name="Joardar V."/>
            <person name="Caler E."/>
            <person name="Walenz B."/>
            <person name="Inman J."/>
            <person name="Schobel S."/>
            <person name="Galinsky K."/>
            <person name="Amedeo P."/>
            <person name="Strausberg R."/>
        </authorList>
    </citation>
    <scope>NUCLEOTIDE SEQUENCE</scope>
    <source>
        <strain evidence="7">USDA</strain>
    </source>
</reference>
<keyword evidence="3" id="KW-0813">Transport</keyword>
<dbReference type="GO" id="GO:0036228">
    <property type="term" value="P:protein localization to nuclear inner membrane"/>
    <property type="evidence" value="ECO:0007669"/>
    <property type="project" value="TreeGrafter"/>
</dbReference>
<dbReference type="GO" id="GO:0006405">
    <property type="term" value="P:RNA export from nucleus"/>
    <property type="evidence" value="ECO:0007669"/>
    <property type="project" value="TreeGrafter"/>
</dbReference>
<dbReference type="PANTHER" id="PTHR10350">
    <property type="entry name" value="NUCLEAR PORE COMPLEX PROTEIN NUP155"/>
    <property type="match status" value="1"/>
</dbReference>
<dbReference type="Gene3D" id="1.25.40.440">
    <property type="entry name" value="Nucleoporin, helical domain, central subdomain"/>
    <property type="match status" value="1"/>
</dbReference>
<keyword evidence="4" id="KW-0539">Nucleus</keyword>
<dbReference type="InterPro" id="IPR042537">
    <property type="entry name" value="Nucleoporin_Nup155_C_2"/>
</dbReference>
<keyword evidence="9" id="KW-1185">Reference proteome</keyword>
<dbReference type="KEGG" id="phu:Phum_PHUM361380"/>